<keyword evidence="2" id="KW-1185">Reference proteome</keyword>
<dbReference type="InterPro" id="IPR029069">
    <property type="entry name" value="HotDog_dom_sf"/>
</dbReference>
<evidence type="ECO:0000313" key="2">
    <source>
        <dbReference type="Proteomes" id="UP001158050"/>
    </source>
</evidence>
<protein>
    <submittedName>
        <fullName evidence="1">Acyl-CoA thioester hydrolase</fullName>
    </submittedName>
</protein>
<dbReference type="Gene3D" id="3.10.129.10">
    <property type="entry name" value="Hotdog Thioesterase"/>
    <property type="match status" value="1"/>
</dbReference>
<dbReference type="Proteomes" id="UP001158050">
    <property type="component" value="Unassembled WGS sequence"/>
</dbReference>
<dbReference type="Pfam" id="PF13279">
    <property type="entry name" value="4HBT_2"/>
    <property type="match status" value="1"/>
</dbReference>
<evidence type="ECO:0000313" key="1">
    <source>
        <dbReference type="EMBL" id="SMP90603.1"/>
    </source>
</evidence>
<proteinExistence type="predicted"/>
<organism evidence="1 2">
    <name type="scientific">Epilithonimonas pallida</name>
    <dbReference type="NCBI Taxonomy" id="373671"/>
    <lineage>
        <taxon>Bacteria</taxon>
        <taxon>Pseudomonadati</taxon>
        <taxon>Bacteroidota</taxon>
        <taxon>Flavobacteriia</taxon>
        <taxon>Flavobacteriales</taxon>
        <taxon>Weeksellaceae</taxon>
        <taxon>Chryseobacterium group</taxon>
        <taxon>Epilithonimonas</taxon>
    </lineage>
</organism>
<sequence length="167" mass="19500">MSVYYHKFEVRWSDIDANRHLGNSTYVDYCSQTRMAFLNKNKIGLTQLNRWGVGPVMLHERYSFFKEIYADQTVFVALEVAALSEDGSIYQFVHKFYLPDGTHCATAEATGVWIDMMLRKTTTPPDDIMEVMNEYKSENVQTISKEYLKTLPFRPENIDVSRLENFK</sequence>
<dbReference type="EMBL" id="FXUO01000002">
    <property type="protein sequence ID" value="SMP90603.1"/>
    <property type="molecule type" value="Genomic_DNA"/>
</dbReference>
<dbReference type="PANTHER" id="PTHR31793">
    <property type="entry name" value="4-HYDROXYBENZOYL-COA THIOESTERASE FAMILY MEMBER"/>
    <property type="match status" value="1"/>
</dbReference>
<dbReference type="RefSeq" id="WP_283415872.1">
    <property type="nucleotide sequence ID" value="NZ_FXUO01000002.1"/>
</dbReference>
<dbReference type="CDD" id="cd00586">
    <property type="entry name" value="4HBT"/>
    <property type="match status" value="1"/>
</dbReference>
<dbReference type="SUPFAM" id="SSF54637">
    <property type="entry name" value="Thioesterase/thiol ester dehydrase-isomerase"/>
    <property type="match status" value="1"/>
</dbReference>
<name>A0ABY1R1N7_9FLAO</name>
<comment type="caution">
    <text evidence="1">The sequence shown here is derived from an EMBL/GenBank/DDBJ whole genome shotgun (WGS) entry which is preliminary data.</text>
</comment>
<dbReference type="PANTHER" id="PTHR31793:SF24">
    <property type="entry name" value="LONG-CHAIN ACYL-COA THIOESTERASE FADM"/>
    <property type="match status" value="1"/>
</dbReference>
<keyword evidence="1" id="KW-0378">Hydrolase</keyword>
<dbReference type="GO" id="GO:0016787">
    <property type="term" value="F:hydrolase activity"/>
    <property type="evidence" value="ECO:0007669"/>
    <property type="project" value="UniProtKB-KW"/>
</dbReference>
<reference evidence="1 2" key="1">
    <citation type="submission" date="2017-05" db="EMBL/GenBank/DDBJ databases">
        <authorList>
            <person name="Varghese N."/>
            <person name="Submissions S."/>
        </authorList>
    </citation>
    <scope>NUCLEOTIDE SEQUENCE [LARGE SCALE GENOMIC DNA]</scope>
    <source>
        <strain evidence="1 2">DSM 18015</strain>
    </source>
</reference>
<gene>
    <name evidence="1" type="ORF">SAMN05421679_102381</name>
</gene>
<accession>A0ABY1R1N7</accession>
<dbReference type="InterPro" id="IPR050563">
    <property type="entry name" value="4-hydroxybenzoyl-CoA_TE"/>
</dbReference>